<dbReference type="OrthoDB" id="2641386at2"/>
<feature type="transmembrane region" description="Helical" evidence="1">
    <location>
        <begin position="32"/>
        <end position="52"/>
    </location>
</feature>
<feature type="transmembrane region" description="Helical" evidence="1">
    <location>
        <begin position="7"/>
        <end position="26"/>
    </location>
</feature>
<evidence type="ECO:0000313" key="3">
    <source>
        <dbReference type="Proteomes" id="UP000261905"/>
    </source>
</evidence>
<gene>
    <name evidence="2" type="ORF">DX130_07270</name>
</gene>
<sequence>MKNRLKKAGLILLPLTVGGIITGFYLEQFNFAFTLMGLLVLVFWGWGAALTVKNRSNQHLDLYNSAKQEQDPIEKYSR</sequence>
<name>A0A371PL43_9BACL</name>
<keyword evidence="1" id="KW-0472">Membrane</keyword>
<dbReference type="RefSeq" id="WP_116043990.1">
    <property type="nucleotide sequence ID" value="NZ_QUBQ01000001.1"/>
</dbReference>
<proteinExistence type="predicted"/>
<keyword evidence="1" id="KW-0812">Transmembrane</keyword>
<dbReference type="EMBL" id="QUBQ01000001">
    <property type="protein sequence ID" value="REK76823.1"/>
    <property type="molecule type" value="Genomic_DNA"/>
</dbReference>
<dbReference type="Proteomes" id="UP000261905">
    <property type="component" value="Unassembled WGS sequence"/>
</dbReference>
<evidence type="ECO:0000256" key="1">
    <source>
        <dbReference type="SAM" id="Phobius"/>
    </source>
</evidence>
<evidence type="ECO:0000313" key="2">
    <source>
        <dbReference type="EMBL" id="REK76823.1"/>
    </source>
</evidence>
<protein>
    <submittedName>
        <fullName evidence="2">Uncharacterized protein</fullName>
    </submittedName>
</protein>
<accession>A0A371PL43</accession>
<keyword evidence="3" id="KW-1185">Reference proteome</keyword>
<reference evidence="2 3" key="1">
    <citation type="submission" date="2018-08" db="EMBL/GenBank/DDBJ databases">
        <title>Paenibacillus sp. M4BSY-1, whole genome shotgun sequence.</title>
        <authorList>
            <person name="Tuo L."/>
        </authorList>
    </citation>
    <scope>NUCLEOTIDE SEQUENCE [LARGE SCALE GENOMIC DNA]</scope>
    <source>
        <strain evidence="2 3">M4BSY-1</strain>
    </source>
</reference>
<comment type="caution">
    <text evidence="2">The sequence shown here is derived from an EMBL/GenBank/DDBJ whole genome shotgun (WGS) entry which is preliminary data.</text>
</comment>
<keyword evidence="1" id="KW-1133">Transmembrane helix</keyword>
<organism evidence="2 3">
    <name type="scientific">Paenibacillus paeoniae</name>
    <dbReference type="NCBI Taxonomy" id="2292705"/>
    <lineage>
        <taxon>Bacteria</taxon>
        <taxon>Bacillati</taxon>
        <taxon>Bacillota</taxon>
        <taxon>Bacilli</taxon>
        <taxon>Bacillales</taxon>
        <taxon>Paenibacillaceae</taxon>
        <taxon>Paenibacillus</taxon>
    </lineage>
</organism>
<dbReference type="AlphaFoldDB" id="A0A371PL43"/>